<name>A0A4S8HXL0_9BACT</name>
<evidence type="ECO:0000313" key="2">
    <source>
        <dbReference type="EMBL" id="THU37972.1"/>
    </source>
</evidence>
<sequence>MTPKNIKDERKIVTAAISAGIILYLSKFLRPYFSDNNSALFILGFLPNLGLAFALPFIYVANRIRLNKPIKHFTISCVVTLFLMILNEIRDQYQSGRVFDWYDIFGSLGGVVFAFLVFNFVFKVNSGKV</sequence>
<evidence type="ECO:0000256" key="1">
    <source>
        <dbReference type="SAM" id="Phobius"/>
    </source>
</evidence>
<organism evidence="2 3">
    <name type="scientific">Niastella caeni</name>
    <dbReference type="NCBI Taxonomy" id="2569763"/>
    <lineage>
        <taxon>Bacteria</taxon>
        <taxon>Pseudomonadati</taxon>
        <taxon>Bacteroidota</taxon>
        <taxon>Chitinophagia</taxon>
        <taxon>Chitinophagales</taxon>
        <taxon>Chitinophagaceae</taxon>
        <taxon>Niastella</taxon>
    </lineage>
</organism>
<dbReference type="OrthoDB" id="674655at2"/>
<accession>A0A4S8HXL0</accession>
<feature type="transmembrane region" description="Helical" evidence="1">
    <location>
        <begin position="39"/>
        <end position="61"/>
    </location>
</feature>
<protein>
    <recommendedName>
        <fullName evidence="4">VanZ-like domain-containing protein</fullName>
    </recommendedName>
</protein>
<keyword evidence="1" id="KW-0472">Membrane</keyword>
<keyword evidence="1" id="KW-0812">Transmembrane</keyword>
<proteinExistence type="predicted"/>
<dbReference type="RefSeq" id="WP_136577928.1">
    <property type="nucleotide sequence ID" value="NZ_STFF01000004.1"/>
</dbReference>
<feature type="transmembrane region" description="Helical" evidence="1">
    <location>
        <begin position="101"/>
        <end position="122"/>
    </location>
</feature>
<feature type="transmembrane region" description="Helical" evidence="1">
    <location>
        <begin position="73"/>
        <end position="89"/>
    </location>
</feature>
<evidence type="ECO:0000313" key="3">
    <source>
        <dbReference type="Proteomes" id="UP000306918"/>
    </source>
</evidence>
<evidence type="ECO:0008006" key="4">
    <source>
        <dbReference type="Google" id="ProtNLM"/>
    </source>
</evidence>
<feature type="transmembrane region" description="Helical" evidence="1">
    <location>
        <begin position="12"/>
        <end position="33"/>
    </location>
</feature>
<dbReference type="EMBL" id="STFF01000004">
    <property type="protein sequence ID" value="THU37972.1"/>
    <property type="molecule type" value="Genomic_DNA"/>
</dbReference>
<comment type="caution">
    <text evidence="2">The sequence shown here is derived from an EMBL/GenBank/DDBJ whole genome shotgun (WGS) entry which is preliminary data.</text>
</comment>
<dbReference type="AlphaFoldDB" id="A0A4S8HXL0"/>
<keyword evidence="1" id="KW-1133">Transmembrane helix</keyword>
<reference evidence="2 3" key="1">
    <citation type="submission" date="2019-04" db="EMBL/GenBank/DDBJ databases">
        <title>Niastella caeni sp. nov., isolated from activated sludge.</title>
        <authorList>
            <person name="Sheng M."/>
        </authorList>
    </citation>
    <scope>NUCLEOTIDE SEQUENCE [LARGE SCALE GENOMIC DNA]</scope>
    <source>
        <strain evidence="2 3">HX-2-15</strain>
    </source>
</reference>
<gene>
    <name evidence="2" type="ORF">FAM09_14890</name>
</gene>
<dbReference type="Proteomes" id="UP000306918">
    <property type="component" value="Unassembled WGS sequence"/>
</dbReference>
<keyword evidence="3" id="KW-1185">Reference proteome</keyword>